<evidence type="ECO:0000256" key="5">
    <source>
        <dbReference type="SAM" id="MobiDB-lite"/>
    </source>
</evidence>
<evidence type="ECO:0000259" key="7">
    <source>
        <dbReference type="Pfam" id="PF04357"/>
    </source>
</evidence>
<protein>
    <submittedName>
        <fullName evidence="8">Translocation/assembly module TamB domain-containing protein</fullName>
    </submittedName>
</protein>
<evidence type="ECO:0000256" key="4">
    <source>
        <dbReference type="ARBA" id="ARBA00023136"/>
    </source>
</evidence>
<keyword evidence="2 6" id="KW-0812">Transmembrane</keyword>
<evidence type="ECO:0000313" key="8">
    <source>
        <dbReference type="EMBL" id="MFC7291330.1"/>
    </source>
</evidence>
<dbReference type="Proteomes" id="UP001596492">
    <property type="component" value="Unassembled WGS sequence"/>
</dbReference>
<comment type="caution">
    <text evidence="8">The sequence shown here is derived from an EMBL/GenBank/DDBJ whole genome shotgun (WGS) entry which is preliminary data.</text>
</comment>
<evidence type="ECO:0000256" key="3">
    <source>
        <dbReference type="ARBA" id="ARBA00022989"/>
    </source>
</evidence>
<evidence type="ECO:0000313" key="9">
    <source>
        <dbReference type="Proteomes" id="UP001596492"/>
    </source>
</evidence>
<evidence type="ECO:0000256" key="1">
    <source>
        <dbReference type="ARBA" id="ARBA00004167"/>
    </source>
</evidence>
<dbReference type="RefSeq" id="WP_382166524.1">
    <property type="nucleotide sequence ID" value="NZ_JBHTBR010000002.1"/>
</dbReference>
<evidence type="ECO:0000256" key="2">
    <source>
        <dbReference type="ARBA" id="ARBA00022692"/>
    </source>
</evidence>
<name>A0ABW2IKH4_9PROT</name>
<reference evidence="9" key="1">
    <citation type="journal article" date="2019" name="Int. J. Syst. Evol. Microbiol.">
        <title>The Global Catalogue of Microorganisms (GCM) 10K type strain sequencing project: providing services to taxonomists for standard genome sequencing and annotation.</title>
        <authorList>
            <consortium name="The Broad Institute Genomics Platform"/>
            <consortium name="The Broad Institute Genome Sequencing Center for Infectious Disease"/>
            <person name="Wu L."/>
            <person name="Ma J."/>
        </authorList>
    </citation>
    <scope>NUCLEOTIDE SEQUENCE [LARGE SCALE GENOMIC DNA]</scope>
    <source>
        <strain evidence="9">CCUG 51308</strain>
    </source>
</reference>
<keyword evidence="9" id="KW-1185">Reference proteome</keyword>
<evidence type="ECO:0000256" key="6">
    <source>
        <dbReference type="SAM" id="Phobius"/>
    </source>
</evidence>
<keyword evidence="3 6" id="KW-1133">Transmembrane helix</keyword>
<feature type="domain" description="Translocation and assembly module TamB C-terminal" evidence="7">
    <location>
        <begin position="1071"/>
        <end position="1405"/>
    </location>
</feature>
<feature type="region of interest" description="Disordered" evidence="5">
    <location>
        <begin position="136"/>
        <end position="155"/>
    </location>
</feature>
<dbReference type="EMBL" id="JBHTBR010000002">
    <property type="protein sequence ID" value="MFC7291330.1"/>
    <property type="molecule type" value="Genomic_DNA"/>
</dbReference>
<dbReference type="Pfam" id="PF04357">
    <property type="entry name" value="TamB"/>
    <property type="match status" value="1"/>
</dbReference>
<organism evidence="8 9">
    <name type="scientific">Hirschia litorea</name>
    <dbReference type="NCBI Taxonomy" id="1199156"/>
    <lineage>
        <taxon>Bacteria</taxon>
        <taxon>Pseudomonadati</taxon>
        <taxon>Pseudomonadota</taxon>
        <taxon>Alphaproteobacteria</taxon>
        <taxon>Hyphomonadales</taxon>
        <taxon>Hyphomonadaceae</taxon>
        <taxon>Hirschia</taxon>
    </lineage>
</organism>
<gene>
    <name evidence="8" type="ORF">ACFQS8_06855</name>
</gene>
<proteinExistence type="predicted"/>
<accession>A0ABW2IKH4</accession>
<feature type="transmembrane region" description="Helical" evidence="6">
    <location>
        <begin position="27"/>
        <end position="50"/>
    </location>
</feature>
<dbReference type="InterPro" id="IPR007452">
    <property type="entry name" value="TamB_C"/>
</dbReference>
<sequence>MQFIPTPPDQDDTGTPDIPRRNPRVKLAIKVIGCALLGLLILVIVLRALIASPIGRAIIENQIESHTIAGQNIQIDGFRGDVLGNFGFSNLTVTDANGVWLDAEDAELQWKPLKLLFSKTLHIKAINIAQINAANKPEFPPSAPKEEPEPKSSKQSFIKRIIVEGVQFPRIFASQNTGLPQSSLNLSASADVGTSNSFFKLHLKSSGADDTGNSTSESKDTADIDLKWSLKKLLNGHVTLDIPNNGFIASFLPKPLEDNLSVDFTGKGDLKNWTGNGTAFLGTRNILSIDGVSEKSYATLNVLADLENVALANVVTQRLGSTLNANIEADLSKLKAAPLQIALTSRALTFETAGLANLQDREMVDNWTVNADILSLPMLTGQTDLNAESTKFDGVWKYAPKRSNLQGRLSTQNFKYAQRSVQSANIEFDAAYANSQLDLTTNLQAKAPISGISQADAMLGKQLKADFTGTYDTEAENLTIKRLALTSDALTTQVAGKVSRAGQTAITLQAGLSDIGKLTDQLSGPISIKGKLNRASSETDWVANLSSDKNTLVSQNEMISSLLHADTRLNAKANISPKNAIKFNTNLQSGTNIIAVTGQLSEQNLISDISAQIPVFQTESLNSTGIRLDTKINGLLSDLSLDSTLQINTLESGSNSLENASALIKANIKQGDTTANIQINALANTFPLTASTRISTEDGIKLDDLIAQWADLELTANASLSDENSPNANFKISGPLETLGIKGNIDFDGVFSDQLIDIQGAANNIEVSGTKLKSTQLSAKGNLQSLNFTLASAGTTKLVDPDTPLKIDLNGTYSTTEEFKKLSLRVKGLIDEETFGTTSPTLITSTAEGVDISSNLNIFGGLMSADIQKLDNALNADLSFSDISFERLTYLLGRENLEGAINGEISWQGQAADSTGSYTLSLENAGNKGDSIAHIDLSFVGEFLDGHLVNIFEARNGSDLNIDAILSVPLDVTDGIPALNTTQDASLDIGALGKLEAAWALAGTDSVSLAGFFDLNAQAEAPLFDLRPTGQLTVSEASFEHDRYGARMKNILANVHVDAAGIELLKMNASGIDGGSIDGAGKLFWDPGQSSAMHVDFNKFGAVKQDGLSVNLSGRLDVNRATEGIDIKGDLIVDEAHVNIAQFGSSGVKTIDVIFKDEINEDEEYEPQISPTSKMSLDIDIKADRRIYVTGRGVNIELAADTHIKGTLKKPDVRGTSNIVRGNFSLLGKPFDFTTGVVRLEGNPADAVANLKADRTSDGVTSTITVSGNVRAPQISFSSSPSLPEDEIISRLLFGRSPTQLSAIEAAQLAVAVANMAGDGQGFAPLSELQNAIGLDRLVISQDANSNAQLETGKYLSENVYVELRSRATGQSDLAVEWEPVDNVEVGTVFGNETGARVSVQWKKELD</sequence>
<comment type="subcellular location">
    <subcellularLocation>
        <location evidence="1">Membrane</location>
        <topology evidence="1">Single-pass membrane protein</topology>
    </subcellularLocation>
</comment>
<keyword evidence="4 6" id="KW-0472">Membrane</keyword>